<dbReference type="AlphaFoldDB" id="A0A834IGU0"/>
<dbReference type="Pfam" id="PF07885">
    <property type="entry name" value="Ion_trans_2"/>
    <property type="match status" value="2"/>
</dbReference>
<keyword evidence="6 10" id="KW-0472">Membrane</keyword>
<feature type="domain" description="Potassium channel" evidence="12">
    <location>
        <begin position="115"/>
        <end position="172"/>
    </location>
</feature>
<keyword evidence="14" id="KW-1185">Reference proteome</keyword>
<keyword evidence="7 8" id="KW-0407">Ion channel</keyword>
<evidence type="ECO:0000256" key="10">
    <source>
        <dbReference type="SAM" id="Phobius"/>
    </source>
</evidence>
<feature type="domain" description="Potassium channel" evidence="12">
    <location>
        <begin position="361"/>
        <end position="440"/>
    </location>
</feature>
<evidence type="ECO:0000259" key="12">
    <source>
        <dbReference type="Pfam" id="PF07885"/>
    </source>
</evidence>
<accession>A0A834IGU0</accession>
<evidence type="ECO:0000256" key="2">
    <source>
        <dbReference type="ARBA" id="ARBA00022448"/>
    </source>
</evidence>
<dbReference type="PANTHER" id="PTHR11003:SF352">
    <property type="entry name" value="BCDNA.GH04802-RELATED"/>
    <property type="match status" value="1"/>
</dbReference>
<dbReference type="OrthoDB" id="297496at2759"/>
<protein>
    <recommendedName>
        <fullName evidence="12">Potassium channel domain-containing protein</fullName>
    </recommendedName>
</protein>
<evidence type="ECO:0000256" key="3">
    <source>
        <dbReference type="ARBA" id="ARBA00022692"/>
    </source>
</evidence>
<evidence type="ECO:0000256" key="4">
    <source>
        <dbReference type="ARBA" id="ARBA00022989"/>
    </source>
</evidence>
<evidence type="ECO:0000313" key="14">
    <source>
        <dbReference type="Proteomes" id="UP000625711"/>
    </source>
</evidence>
<feature type="transmembrane region" description="Helical" evidence="10">
    <location>
        <begin position="413"/>
        <end position="436"/>
    </location>
</feature>
<proteinExistence type="inferred from homology"/>
<organism evidence="13 14">
    <name type="scientific">Rhynchophorus ferrugineus</name>
    <name type="common">Red palm weevil</name>
    <name type="synonym">Curculio ferrugineus</name>
    <dbReference type="NCBI Taxonomy" id="354439"/>
    <lineage>
        <taxon>Eukaryota</taxon>
        <taxon>Metazoa</taxon>
        <taxon>Ecdysozoa</taxon>
        <taxon>Arthropoda</taxon>
        <taxon>Hexapoda</taxon>
        <taxon>Insecta</taxon>
        <taxon>Pterygota</taxon>
        <taxon>Neoptera</taxon>
        <taxon>Endopterygota</taxon>
        <taxon>Coleoptera</taxon>
        <taxon>Polyphaga</taxon>
        <taxon>Cucujiformia</taxon>
        <taxon>Curculionidae</taxon>
        <taxon>Dryophthorinae</taxon>
        <taxon>Rhynchophorus</taxon>
    </lineage>
</organism>
<dbReference type="InterPro" id="IPR013099">
    <property type="entry name" value="K_chnl_dom"/>
</dbReference>
<feature type="transmembrane region" description="Helical" evidence="10">
    <location>
        <begin position="150"/>
        <end position="173"/>
    </location>
</feature>
<feature type="chain" id="PRO_5032297331" description="Potassium channel domain-containing protein" evidence="11">
    <location>
        <begin position="25"/>
        <end position="456"/>
    </location>
</feature>
<dbReference type="GO" id="GO:0030322">
    <property type="term" value="P:stabilization of membrane potential"/>
    <property type="evidence" value="ECO:0007669"/>
    <property type="project" value="TreeGrafter"/>
</dbReference>
<comment type="subcellular location">
    <subcellularLocation>
        <location evidence="1">Membrane</location>
        <topology evidence="1">Multi-pass membrane protein</topology>
    </subcellularLocation>
</comment>
<feature type="transmembrane region" description="Helical" evidence="10">
    <location>
        <begin position="384"/>
        <end position="401"/>
    </location>
</feature>
<dbReference type="EMBL" id="JAACXV010000388">
    <property type="protein sequence ID" value="KAF7278781.1"/>
    <property type="molecule type" value="Genomic_DNA"/>
</dbReference>
<feature type="transmembrane region" description="Helical" evidence="10">
    <location>
        <begin position="356"/>
        <end position="378"/>
    </location>
</feature>
<dbReference type="Gene3D" id="1.10.287.70">
    <property type="match status" value="1"/>
</dbReference>
<dbReference type="GO" id="GO:0022841">
    <property type="term" value="F:potassium ion leak channel activity"/>
    <property type="evidence" value="ECO:0007669"/>
    <property type="project" value="TreeGrafter"/>
</dbReference>
<evidence type="ECO:0000256" key="1">
    <source>
        <dbReference type="ARBA" id="ARBA00004141"/>
    </source>
</evidence>
<dbReference type="Proteomes" id="UP000625711">
    <property type="component" value="Unassembled WGS sequence"/>
</dbReference>
<keyword evidence="2 8" id="KW-0813">Transport</keyword>
<dbReference type="GO" id="GO:0005886">
    <property type="term" value="C:plasma membrane"/>
    <property type="evidence" value="ECO:0007669"/>
    <property type="project" value="TreeGrafter"/>
</dbReference>
<dbReference type="PANTHER" id="PTHR11003">
    <property type="entry name" value="POTASSIUM CHANNEL, SUBFAMILY K"/>
    <property type="match status" value="1"/>
</dbReference>
<evidence type="ECO:0000256" key="11">
    <source>
        <dbReference type="SAM" id="SignalP"/>
    </source>
</evidence>
<dbReference type="PRINTS" id="PR01333">
    <property type="entry name" value="2POREKCHANEL"/>
</dbReference>
<dbReference type="GO" id="GO:0015271">
    <property type="term" value="F:outward rectifier potassium channel activity"/>
    <property type="evidence" value="ECO:0007669"/>
    <property type="project" value="TreeGrafter"/>
</dbReference>
<comment type="similarity">
    <text evidence="8">Belongs to the two pore domain potassium channel (TC 1.A.1.8) family.</text>
</comment>
<gene>
    <name evidence="13" type="ORF">GWI33_008012</name>
</gene>
<evidence type="ECO:0000256" key="7">
    <source>
        <dbReference type="ARBA" id="ARBA00023303"/>
    </source>
</evidence>
<feature type="region of interest" description="Disordered" evidence="9">
    <location>
        <begin position="327"/>
        <end position="347"/>
    </location>
</feature>
<comment type="caution">
    <text evidence="13">The sequence shown here is derived from an EMBL/GenBank/DDBJ whole genome shotgun (WGS) entry which is preliminary data.</text>
</comment>
<evidence type="ECO:0000256" key="5">
    <source>
        <dbReference type="ARBA" id="ARBA00023065"/>
    </source>
</evidence>
<evidence type="ECO:0000256" key="6">
    <source>
        <dbReference type="ARBA" id="ARBA00023136"/>
    </source>
</evidence>
<sequence>MNISTIVISCLLFALLQLHYNVQSQSTVPDTCSNTSLTWAATECDQYYRCLLVLWNYYVVLTNCTTGLSYNSTLGERLNVLYEKNWTQLVTEQLKKFERSVVENAKNDDTITMATPKWTFGGSLLYTVTLLTTVGYGKLSPRTALGKVIAIFYALIGVPLMLILLSELGSVLAHGVRKGYLKITLHKNKENIPCPTVGYHKAPASPLRNYYCKGVEDNASIQLTSTHSSPNHMNFKTNHSNHHVEHEIPKRAVLATVRANHTRGRCRQGPVRQILTDPNCPTHRHVSPLRNASIVGISTDIELDEVDENDENDQGLCTQHDTPSRIPLIWRPPDKNDDAPPATADITSSTPSVPTVLVLLVFFLYIGLGATCFANTTNWTFLDAIYFCFLALSTIGVGDKLPTMQQSEVQGQIQILACCLYIFIGLVVLAMCFSLVQEEVTVKCKQLANSMGLNRE</sequence>
<keyword evidence="5 8" id="KW-0406">Ion transport</keyword>
<keyword evidence="4 10" id="KW-1133">Transmembrane helix</keyword>
<dbReference type="SUPFAM" id="SSF81324">
    <property type="entry name" value="Voltage-gated potassium channels"/>
    <property type="match status" value="2"/>
</dbReference>
<evidence type="ECO:0000313" key="13">
    <source>
        <dbReference type="EMBL" id="KAF7278781.1"/>
    </source>
</evidence>
<reference evidence="13" key="1">
    <citation type="submission" date="2020-08" db="EMBL/GenBank/DDBJ databases">
        <title>Genome sequencing and assembly of the red palm weevil Rhynchophorus ferrugineus.</title>
        <authorList>
            <person name="Dias G.B."/>
            <person name="Bergman C.M."/>
            <person name="Manee M."/>
        </authorList>
    </citation>
    <scope>NUCLEOTIDE SEQUENCE</scope>
    <source>
        <strain evidence="13">AA-2017</strain>
        <tissue evidence="13">Whole larva</tissue>
    </source>
</reference>
<evidence type="ECO:0000256" key="8">
    <source>
        <dbReference type="RuleBase" id="RU003857"/>
    </source>
</evidence>
<name>A0A834IGU0_RHYFE</name>
<feature type="signal peptide" evidence="11">
    <location>
        <begin position="1"/>
        <end position="24"/>
    </location>
</feature>
<evidence type="ECO:0000256" key="9">
    <source>
        <dbReference type="SAM" id="MobiDB-lite"/>
    </source>
</evidence>
<keyword evidence="3 8" id="KW-0812">Transmembrane</keyword>
<dbReference type="InterPro" id="IPR003280">
    <property type="entry name" value="2pore_dom_K_chnl"/>
</dbReference>
<keyword evidence="11" id="KW-0732">Signal</keyword>